<dbReference type="GO" id="GO:0008270">
    <property type="term" value="F:zinc ion binding"/>
    <property type="evidence" value="ECO:0007669"/>
    <property type="project" value="UniProtKB-KW"/>
</dbReference>
<dbReference type="Pfam" id="PF13920">
    <property type="entry name" value="zf-C3HC4_3"/>
    <property type="match status" value="1"/>
</dbReference>
<evidence type="ECO:0000256" key="1">
    <source>
        <dbReference type="ARBA" id="ARBA00022723"/>
    </source>
</evidence>
<reference evidence="6" key="1">
    <citation type="journal article" date="2018" name="Virology">
        <title>A giant virus infecting green algae encodes key fermentation genes.</title>
        <authorList>
            <person name="Schvarcz C.R."/>
            <person name="Steward G.F."/>
        </authorList>
    </citation>
    <scope>NUCLEOTIDE SEQUENCE [LARGE SCALE GENOMIC DNA]</scope>
</reference>
<protein>
    <submittedName>
        <fullName evidence="6">RING-finger domain-containing protein</fullName>
    </submittedName>
</protein>
<organism evidence="6">
    <name type="scientific">Tetraselmis virus 1</name>
    <dbReference type="NCBI Taxonomy" id="2060617"/>
    <lineage>
        <taxon>Viruses</taxon>
        <taxon>Varidnaviria</taxon>
        <taxon>Bamfordvirae</taxon>
        <taxon>Nucleocytoviricota</taxon>
        <taxon>Megaviricetes</taxon>
        <taxon>Imitervirales</taxon>
        <taxon>Allomimiviridae</taxon>
        <taxon>Oceanusvirus</taxon>
        <taxon>Oceanusvirus kaneohense</taxon>
    </lineage>
</organism>
<evidence type="ECO:0000259" key="5">
    <source>
        <dbReference type="PROSITE" id="PS50089"/>
    </source>
</evidence>
<evidence type="ECO:0000256" key="2">
    <source>
        <dbReference type="ARBA" id="ARBA00022771"/>
    </source>
</evidence>
<dbReference type="SUPFAM" id="SSF57850">
    <property type="entry name" value="RING/U-box"/>
    <property type="match status" value="1"/>
</dbReference>
<dbReference type="Proteomes" id="UP000244773">
    <property type="component" value="Segment"/>
</dbReference>
<dbReference type="InterPro" id="IPR013083">
    <property type="entry name" value="Znf_RING/FYVE/PHD"/>
</dbReference>
<keyword evidence="2 4" id="KW-0863">Zinc-finger</keyword>
<feature type="domain" description="RING-type" evidence="5">
    <location>
        <begin position="166"/>
        <end position="201"/>
    </location>
</feature>
<dbReference type="InterPro" id="IPR017907">
    <property type="entry name" value="Znf_RING_CS"/>
</dbReference>
<evidence type="ECO:0000256" key="4">
    <source>
        <dbReference type="PROSITE-ProRule" id="PRU00175"/>
    </source>
</evidence>
<evidence type="ECO:0000313" key="7">
    <source>
        <dbReference type="Proteomes" id="UP000244773"/>
    </source>
</evidence>
<dbReference type="PROSITE" id="PS00518">
    <property type="entry name" value="ZF_RING_1"/>
    <property type="match status" value="1"/>
</dbReference>
<dbReference type="PROSITE" id="PS50089">
    <property type="entry name" value="ZF_RING_2"/>
    <property type="match status" value="1"/>
</dbReference>
<keyword evidence="7" id="KW-1185">Reference proteome</keyword>
<dbReference type="Gene3D" id="3.30.40.10">
    <property type="entry name" value="Zinc/RING finger domain, C3HC4 (zinc finger)"/>
    <property type="match status" value="1"/>
</dbReference>
<keyword evidence="3" id="KW-0862">Zinc</keyword>
<evidence type="ECO:0000313" key="6">
    <source>
        <dbReference type="EMBL" id="AUF82515.1"/>
    </source>
</evidence>
<keyword evidence="1" id="KW-0479">Metal-binding</keyword>
<dbReference type="InterPro" id="IPR001841">
    <property type="entry name" value="Znf_RING"/>
</dbReference>
<name>A0A2P0VNN1_9VIRU</name>
<dbReference type="EMBL" id="KY322437">
    <property type="protein sequence ID" value="AUF82515.1"/>
    <property type="molecule type" value="Genomic_DNA"/>
</dbReference>
<dbReference type="SMART" id="SM00184">
    <property type="entry name" value="RING"/>
    <property type="match status" value="1"/>
</dbReference>
<evidence type="ECO:0000256" key="3">
    <source>
        <dbReference type="ARBA" id="ARBA00022833"/>
    </source>
</evidence>
<proteinExistence type="predicted"/>
<accession>A0A2P0VNN1</accession>
<sequence length="212" mass="24444">MSRGRQRRVLDFLTVGEQIRIEDSRDFQILEAFPPRERNINDIDRIKDLCRAVTEASSMLEEDTRKVHDTENDVKAMIDDWKTTDDELSAIVGKLENIKLEHADTVSSHAEKAITGISNLRIKLTETQSERIQKRCSDTVKDVSRLQYIKNSMNKSREIAEQSALCSICISNPIKTYLTPCGHVFCQSCAEKSGEWCFVCRGRIHRRMPLYY</sequence>
<gene>
    <name evidence="6" type="ORF">TetV_433</name>
</gene>